<dbReference type="KEGG" id="tfr:BR63_06435"/>
<dbReference type="RefSeq" id="WP_034423847.1">
    <property type="nucleotide sequence ID" value="NZ_CP045798.1"/>
</dbReference>
<evidence type="ECO:0000256" key="3">
    <source>
        <dbReference type="ARBA" id="ARBA00023157"/>
    </source>
</evidence>
<dbReference type="CDD" id="cd00498">
    <property type="entry name" value="Hsp33"/>
    <property type="match status" value="1"/>
</dbReference>
<evidence type="ECO:0000256" key="6">
    <source>
        <dbReference type="HAMAP-Rule" id="MF_00117"/>
    </source>
</evidence>
<dbReference type="InterPro" id="IPR016154">
    <property type="entry name" value="Heat_shock_Hsp33_C"/>
</dbReference>
<dbReference type="GO" id="GO:0042026">
    <property type="term" value="P:protein refolding"/>
    <property type="evidence" value="ECO:0007669"/>
    <property type="project" value="TreeGrafter"/>
</dbReference>
<evidence type="ECO:0000313" key="8">
    <source>
        <dbReference type="Proteomes" id="UP000515847"/>
    </source>
</evidence>
<feature type="disulfide bond" description="Redox-active" evidence="6">
    <location>
        <begin position="237"/>
        <end position="239"/>
    </location>
</feature>
<comment type="similarity">
    <text evidence="6">Belongs to the HSP33 family.</text>
</comment>
<dbReference type="Proteomes" id="UP000515847">
    <property type="component" value="Chromosome"/>
</dbReference>
<dbReference type="PANTHER" id="PTHR30111">
    <property type="entry name" value="33 KDA CHAPERONIN"/>
    <property type="match status" value="1"/>
</dbReference>
<keyword evidence="2 6" id="KW-0862">Zinc</keyword>
<keyword evidence="5 6" id="KW-0676">Redox-active center</keyword>
<dbReference type="Gene3D" id="3.90.1280.10">
    <property type="entry name" value="HSP33 redox switch-like"/>
    <property type="match status" value="1"/>
</dbReference>
<dbReference type="NCBIfam" id="NF001033">
    <property type="entry name" value="PRK00114.1"/>
    <property type="match status" value="1"/>
</dbReference>
<evidence type="ECO:0000256" key="4">
    <source>
        <dbReference type="ARBA" id="ARBA00023186"/>
    </source>
</evidence>
<evidence type="ECO:0000256" key="1">
    <source>
        <dbReference type="ARBA" id="ARBA00022490"/>
    </source>
</evidence>
<dbReference type="GO" id="GO:0044183">
    <property type="term" value="F:protein folding chaperone"/>
    <property type="evidence" value="ECO:0007669"/>
    <property type="project" value="TreeGrafter"/>
</dbReference>
<keyword evidence="1 6" id="KW-0963">Cytoplasm</keyword>
<dbReference type="SUPFAM" id="SSF64397">
    <property type="entry name" value="Hsp33 domain"/>
    <property type="match status" value="1"/>
</dbReference>
<dbReference type="Pfam" id="PF01430">
    <property type="entry name" value="HSP33"/>
    <property type="match status" value="1"/>
</dbReference>
<dbReference type="PIRSF" id="PIRSF005261">
    <property type="entry name" value="Heat_shock_Hsp33"/>
    <property type="match status" value="1"/>
</dbReference>
<reference evidence="7 8" key="1">
    <citation type="journal article" date="2019" name="Front. Microbiol.">
        <title>Thermoanaerosceptrum fracticalcis gen. nov. sp. nov., a Novel Fumarate-Fermenting Microorganism From a Deep Fractured Carbonate Aquifer of the US Great Basin.</title>
        <authorList>
            <person name="Hamilton-Brehm S.D."/>
            <person name="Stewart L.E."/>
            <person name="Zavarin M."/>
            <person name="Caldwell M."/>
            <person name="Lawson P.A."/>
            <person name="Onstott T.C."/>
            <person name="Grzymski J."/>
            <person name="Neveux I."/>
            <person name="Lollar B.S."/>
            <person name="Russell C.E."/>
            <person name="Moser D.P."/>
        </authorList>
    </citation>
    <scope>NUCLEOTIDE SEQUENCE [LARGE SCALE GENOMIC DNA]</scope>
    <source>
        <strain evidence="7 8">DRI-13</strain>
    </source>
</reference>
<protein>
    <recommendedName>
        <fullName evidence="6">33 kDa chaperonin</fullName>
    </recommendedName>
    <alternativeName>
        <fullName evidence="6">Heat shock protein 33 homolog</fullName>
        <shortName evidence="6">HSP33</shortName>
    </alternativeName>
</protein>
<dbReference type="EMBL" id="CP045798">
    <property type="protein sequence ID" value="QNB45983.1"/>
    <property type="molecule type" value="Genomic_DNA"/>
</dbReference>
<dbReference type="GO" id="GO:0051082">
    <property type="term" value="F:unfolded protein binding"/>
    <property type="evidence" value="ECO:0007669"/>
    <property type="project" value="UniProtKB-UniRule"/>
</dbReference>
<name>A0A7G6E1M9_THEFR</name>
<comment type="function">
    <text evidence="6">Redox regulated molecular chaperone. Protects both thermally unfolding and oxidatively damaged proteins from irreversible aggregation. Plays an important role in the bacterial defense system toward oxidative stress.</text>
</comment>
<dbReference type="SUPFAM" id="SSF118352">
    <property type="entry name" value="HSP33 redox switch-like"/>
    <property type="match status" value="1"/>
</dbReference>
<dbReference type="InterPro" id="IPR016153">
    <property type="entry name" value="Heat_shock_Hsp33_N"/>
</dbReference>
<proteinExistence type="inferred from homology"/>
<dbReference type="InterPro" id="IPR000397">
    <property type="entry name" value="Heat_shock_Hsp33"/>
</dbReference>
<keyword evidence="8" id="KW-1185">Reference proteome</keyword>
<feature type="disulfide bond" description="Redox-active" evidence="6">
    <location>
        <begin position="270"/>
        <end position="273"/>
    </location>
</feature>
<evidence type="ECO:0000256" key="5">
    <source>
        <dbReference type="ARBA" id="ARBA00023284"/>
    </source>
</evidence>
<evidence type="ECO:0000256" key="2">
    <source>
        <dbReference type="ARBA" id="ARBA00022833"/>
    </source>
</evidence>
<keyword evidence="3 6" id="KW-1015">Disulfide bond</keyword>
<evidence type="ECO:0000313" key="7">
    <source>
        <dbReference type="EMBL" id="QNB45983.1"/>
    </source>
</evidence>
<organism evidence="7 8">
    <name type="scientific">Thermanaerosceptrum fracticalcis</name>
    <dbReference type="NCBI Taxonomy" id="1712410"/>
    <lineage>
        <taxon>Bacteria</taxon>
        <taxon>Bacillati</taxon>
        <taxon>Bacillota</taxon>
        <taxon>Clostridia</taxon>
        <taxon>Eubacteriales</taxon>
        <taxon>Peptococcaceae</taxon>
        <taxon>Thermanaerosceptrum</taxon>
    </lineage>
</organism>
<comment type="PTM">
    <text evidence="6">Under oxidizing conditions two disulfide bonds are formed involving the reactive cysteines. Under reducing conditions zinc is bound to the reactive cysteines and the protein is inactive.</text>
</comment>
<dbReference type="HAMAP" id="MF_00117">
    <property type="entry name" value="HslO"/>
    <property type="match status" value="1"/>
</dbReference>
<sequence>MHNRLIRAATRDGSIRAAACIATELVETARRCHETSPTATAALGRALIGTMFLGLNLKGEDTLTVRIFGDGPLGGIITQADANYSVRGYVQEPHVHLPPTSQGKLDVGRAVGKDGFIYVTKDLGLKEPYTGSSPLVSGEIAEDFAYFLHQSEQTPAVVALGVLIDRDHTCIAAGGYFIQAFPGAQEDTLAQLEKNIGEVPPVTNLIADGFQEVEILQKVFGNIPFEVLAEEDWRFLCRCGKERLEKILISLGPEELKDMLEKEQGAELRCHFCNKQYHFSREEIEALLEEIRSY</sequence>
<dbReference type="GO" id="GO:0005737">
    <property type="term" value="C:cytoplasm"/>
    <property type="evidence" value="ECO:0007669"/>
    <property type="project" value="UniProtKB-SubCell"/>
</dbReference>
<keyword evidence="4 6" id="KW-0143">Chaperone</keyword>
<dbReference type="AlphaFoldDB" id="A0A7G6E1M9"/>
<gene>
    <name evidence="6" type="primary">hslO</name>
    <name evidence="7" type="ORF">BR63_06435</name>
</gene>
<dbReference type="OrthoDB" id="9776534at2"/>
<accession>A0A7G6E1M9</accession>
<dbReference type="PANTHER" id="PTHR30111:SF1">
    <property type="entry name" value="33 KDA CHAPERONIN"/>
    <property type="match status" value="1"/>
</dbReference>
<comment type="subcellular location">
    <subcellularLocation>
        <location evidence="6">Cytoplasm</location>
    </subcellularLocation>
</comment>
<dbReference type="Gene3D" id="3.55.30.10">
    <property type="entry name" value="Hsp33 domain"/>
    <property type="match status" value="1"/>
</dbReference>